<dbReference type="OrthoDB" id="7063113at2"/>
<dbReference type="GO" id="GO:0032259">
    <property type="term" value="P:methylation"/>
    <property type="evidence" value="ECO:0007669"/>
    <property type="project" value="UniProtKB-KW"/>
</dbReference>
<dbReference type="GO" id="GO:0008168">
    <property type="term" value="F:methyltransferase activity"/>
    <property type="evidence" value="ECO:0007669"/>
    <property type="project" value="UniProtKB-KW"/>
</dbReference>
<evidence type="ECO:0008006" key="5">
    <source>
        <dbReference type="Google" id="ProtNLM"/>
    </source>
</evidence>
<organism evidence="3 4">
    <name type="scientific">Moorena producens PAL-8-15-08-1</name>
    <dbReference type="NCBI Taxonomy" id="1458985"/>
    <lineage>
        <taxon>Bacteria</taxon>
        <taxon>Bacillati</taxon>
        <taxon>Cyanobacteriota</taxon>
        <taxon>Cyanophyceae</taxon>
        <taxon>Coleofasciculales</taxon>
        <taxon>Coleofasciculaceae</taxon>
        <taxon>Moorena</taxon>
    </lineage>
</organism>
<accession>A0A1D8U102</accession>
<dbReference type="EMBL" id="CP017599">
    <property type="protein sequence ID" value="AOX03366.1"/>
    <property type="molecule type" value="Genomic_DNA"/>
</dbReference>
<dbReference type="STRING" id="1458985.BJP34_31500"/>
<evidence type="ECO:0000256" key="1">
    <source>
        <dbReference type="ARBA" id="ARBA00022603"/>
    </source>
</evidence>
<name>A0A1D8U102_9CYAN</name>
<dbReference type="InterPro" id="IPR029063">
    <property type="entry name" value="SAM-dependent_MTases_sf"/>
</dbReference>
<dbReference type="PANTHER" id="PTHR43619">
    <property type="entry name" value="S-ADENOSYL-L-METHIONINE-DEPENDENT METHYLTRANSFERASE YKTD-RELATED"/>
    <property type="match status" value="1"/>
</dbReference>
<protein>
    <recommendedName>
        <fullName evidence="5">Methyltransferase</fullName>
    </recommendedName>
</protein>
<dbReference type="InterPro" id="IPR007213">
    <property type="entry name" value="Ppm1/Ppm2/Tcmp"/>
</dbReference>
<dbReference type="Proteomes" id="UP000177870">
    <property type="component" value="Chromosome"/>
</dbReference>
<dbReference type="KEGG" id="mpro:BJP34_31500"/>
<proteinExistence type="predicted"/>
<dbReference type="SUPFAM" id="SSF53335">
    <property type="entry name" value="S-adenosyl-L-methionine-dependent methyltransferases"/>
    <property type="match status" value="1"/>
</dbReference>
<evidence type="ECO:0000313" key="4">
    <source>
        <dbReference type="Proteomes" id="UP000177870"/>
    </source>
</evidence>
<gene>
    <name evidence="3" type="ORF">BJP34_31500</name>
</gene>
<evidence type="ECO:0000256" key="2">
    <source>
        <dbReference type="ARBA" id="ARBA00022679"/>
    </source>
</evidence>
<keyword evidence="2" id="KW-0808">Transferase</keyword>
<sequence length="291" mass="32556">MMQVPTSSFDKISPTALLVAYARQFTDIPYSQELAQLVNAQAFVEQLQKQQSDKSFEVAVLFESRYKAINQVMAQFQTTQILELASGLLPRGMVMSGNPSTTFIESDLPGMITRKQQLVKQLVGVRSNLHFVGIDATSQPSQFPLDVDYLDSQKPITVICEGLLLYLTLHQKQRLFANVRELLQVYGGVWITPDLKTKEDLSRIRGNSPGLQKFSQTVRGMTATSDTDTIFDNFDQVRQFLTEQGFQLQRYSMLNVLDQLTCLQPLGINPAVAESILADSFVFALTLDIGS</sequence>
<reference evidence="4" key="1">
    <citation type="submission" date="2016-10" db="EMBL/GenBank/DDBJ databases">
        <title>Comparative genomics uncovers the prolific and rare metabolic potential of the cyanobacterial genus Moorea.</title>
        <authorList>
            <person name="Leao T."/>
            <person name="Castelao G."/>
            <person name="Korobeynikov A."/>
            <person name="Monroe E.A."/>
            <person name="Podell S."/>
            <person name="Glukhov E."/>
            <person name="Allen E."/>
            <person name="Gerwick W.H."/>
            <person name="Gerwick L."/>
        </authorList>
    </citation>
    <scope>NUCLEOTIDE SEQUENCE [LARGE SCALE GENOMIC DNA]</scope>
    <source>
        <strain evidence="4">PAL-8-15-08-1</strain>
    </source>
</reference>
<dbReference type="Pfam" id="PF04072">
    <property type="entry name" value="LCM"/>
    <property type="match status" value="1"/>
</dbReference>
<evidence type="ECO:0000313" key="3">
    <source>
        <dbReference type="EMBL" id="AOX03366.1"/>
    </source>
</evidence>
<dbReference type="PANTHER" id="PTHR43619:SF2">
    <property type="entry name" value="S-ADENOSYL-L-METHIONINE-DEPENDENT METHYLTRANSFERASES SUPERFAMILY PROTEIN"/>
    <property type="match status" value="1"/>
</dbReference>
<dbReference type="AlphaFoldDB" id="A0A1D8U102"/>
<keyword evidence="1" id="KW-0489">Methyltransferase</keyword>
<dbReference type="Gene3D" id="3.40.50.150">
    <property type="entry name" value="Vaccinia Virus protein VP39"/>
    <property type="match status" value="1"/>
</dbReference>